<dbReference type="SMART" id="SM00267">
    <property type="entry name" value="GGDEF"/>
    <property type="match status" value="1"/>
</dbReference>
<dbReference type="PANTHER" id="PTHR44757:SF2">
    <property type="entry name" value="BIOFILM ARCHITECTURE MAINTENANCE PROTEIN MBAA"/>
    <property type="match status" value="1"/>
</dbReference>
<evidence type="ECO:0000259" key="1">
    <source>
        <dbReference type="PROSITE" id="PS50112"/>
    </source>
</evidence>
<dbReference type="Proteomes" id="UP000199301">
    <property type="component" value="Unassembled WGS sequence"/>
</dbReference>
<dbReference type="Pfam" id="PF00563">
    <property type="entry name" value="EAL"/>
    <property type="match status" value="1"/>
</dbReference>
<dbReference type="InterPro" id="IPR000014">
    <property type="entry name" value="PAS"/>
</dbReference>
<feature type="domain" description="EAL" evidence="2">
    <location>
        <begin position="464"/>
        <end position="722"/>
    </location>
</feature>
<dbReference type="Gene3D" id="3.30.70.270">
    <property type="match status" value="1"/>
</dbReference>
<evidence type="ECO:0000259" key="2">
    <source>
        <dbReference type="PROSITE" id="PS50883"/>
    </source>
</evidence>
<dbReference type="CDD" id="cd00130">
    <property type="entry name" value="PAS"/>
    <property type="match status" value="1"/>
</dbReference>
<dbReference type="Pfam" id="PF00989">
    <property type="entry name" value="PAS"/>
    <property type="match status" value="1"/>
</dbReference>
<accession>A0A1H1AJW7</accession>
<dbReference type="Gene3D" id="3.20.20.450">
    <property type="entry name" value="EAL domain"/>
    <property type="match status" value="1"/>
</dbReference>
<dbReference type="CDD" id="cd01948">
    <property type="entry name" value="EAL"/>
    <property type="match status" value="1"/>
</dbReference>
<dbReference type="SUPFAM" id="SSF55785">
    <property type="entry name" value="PYP-like sensor domain (PAS domain)"/>
    <property type="match status" value="1"/>
</dbReference>
<keyword evidence="5" id="KW-1185">Reference proteome</keyword>
<protein>
    <submittedName>
        <fullName evidence="4">PAS domain S-box-containing protein/diguanylate cyclase (GGDEF) domain-containing protein</fullName>
    </submittedName>
</protein>
<proteinExistence type="predicted"/>
<evidence type="ECO:0000313" key="5">
    <source>
        <dbReference type="Proteomes" id="UP000199301"/>
    </source>
</evidence>
<dbReference type="InterPro" id="IPR001633">
    <property type="entry name" value="EAL_dom"/>
</dbReference>
<dbReference type="InterPro" id="IPR052155">
    <property type="entry name" value="Biofilm_reg_signaling"/>
</dbReference>
<dbReference type="Pfam" id="PF00990">
    <property type="entry name" value="GGDEF"/>
    <property type="match status" value="1"/>
</dbReference>
<dbReference type="SMART" id="SM00091">
    <property type="entry name" value="PAS"/>
    <property type="match status" value="1"/>
</dbReference>
<dbReference type="GO" id="GO:0006355">
    <property type="term" value="P:regulation of DNA-templated transcription"/>
    <property type="evidence" value="ECO:0007669"/>
    <property type="project" value="InterPro"/>
</dbReference>
<dbReference type="PROSITE" id="PS50883">
    <property type="entry name" value="EAL"/>
    <property type="match status" value="1"/>
</dbReference>
<dbReference type="STRING" id="995062.SAMN04489718_1614"/>
<dbReference type="AlphaFoldDB" id="A0A1H1AJW7"/>
<dbReference type="InterPro" id="IPR029787">
    <property type="entry name" value="Nucleotide_cyclase"/>
</dbReference>
<dbReference type="RefSeq" id="WP_092522124.1">
    <property type="nucleotide sequence ID" value="NZ_FNKO01000001.1"/>
</dbReference>
<dbReference type="SMART" id="SM00052">
    <property type="entry name" value="EAL"/>
    <property type="match status" value="1"/>
</dbReference>
<organism evidence="4 5">
    <name type="scientific">Actinopolyspora saharensis</name>
    <dbReference type="NCBI Taxonomy" id="995062"/>
    <lineage>
        <taxon>Bacteria</taxon>
        <taxon>Bacillati</taxon>
        <taxon>Actinomycetota</taxon>
        <taxon>Actinomycetes</taxon>
        <taxon>Actinopolysporales</taxon>
        <taxon>Actinopolysporaceae</taxon>
        <taxon>Actinopolyspora</taxon>
    </lineage>
</organism>
<dbReference type="PROSITE" id="PS50887">
    <property type="entry name" value="GGDEF"/>
    <property type="match status" value="1"/>
</dbReference>
<gene>
    <name evidence="4" type="ORF">SAMN04489718_1614</name>
</gene>
<dbReference type="SUPFAM" id="SSF55073">
    <property type="entry name" value="Nucleotide cyclase"/>
    <property type="match status" value="1"/>
</dbReference>
<dbReference type="Gene3D" id="3.30.450.20">
    <property type="entry name" value="PAS domain"/>
    <property type="match status" value="1"/>
</dbReference>
<dbReference type="CDD" id="cd01949">
    <property type="entry name" value="GGDEF"/>
    <property type="match status" value="1"/>
</dbReference>
<name>A0A1H1AJW7_9ACTN</name>
<sequence>MSRASSGGGASSEGFVPDQRTASWGSEPWCAELAAKWARRLDRTSYVPMARESLEDRLRELVGELVDALRTSGEAERAGERVGEQLVRLNATGEDSLARSLDLLCRALLPASSDESTRQVFGLLASLASGYAAADRATVLDQQEHLRRALLRSKADSEHGLRASRDGFREIFRTTPVGVGICDRQGTFLEVNEALESILGYSGEELRSRTLAELLHPDEADFLANTCAELLRGTRDELRERRNLLRADGGEVWTRVSLATLPGGEELPGRFVVMVEDLRELSSLQERLQHQTLHDAVTGLPNRQHFRSRLETALAGLPATERLTLYQLRLDGFELINEGLGYEVGDEIVRTVANRLQGLVEDEDGLVARIGGTEFAVLIRQEQYTPEISEFAEMINEELDEPIYIGESGLAPTASIGVIQRAVGDQEPTDMMWAAEVALRGAEQAGKRQWALFDPHRAPSERSDARLAAVMPGALELGEFEVRYRPWVSLAEGSLFAVEVRLSWQPSGCAELDHDECLRLAELSGITLPLRDWMLRTAWTQLGEWHAQGLRPQLIAGLSPNQSRDPDLVAVVRDLVDGGELDAGWLRLCVSMKALMSSGGEARDNVTTLAGTGVQTAAHEFSGAPSELRFLREFPTYAALLAPDVVRLVGERASERDTPEARALAGVIPLVRDCGVPVAASGVSTEHQARWWREAGCAIASGPYYGTPLDAAGTTELLRSGTAPYDLAG</sequence>
<dbReference type="PROSITE" id="PS50112">
    <property type="entry name" value="PAS"/>
    <property type="match status" value="1"/>
</dbReference>
<dbReference type="OrthoDB" id="23692at2"/>
<dbReference type="InterPro" id="IPR000160">
    <property type="entry name" value="GGDEF_dom"/>
</dbReference>
<dbReference type="InterPro" id="IPR043128">
    <property type="entry name" value="Rev_trsase/Diguanyl_cyclase"/>
</dbReference>
<reference evidence="5" key="1">
    <citation type="submission" date="2016-10" db="EMBL/GenBank/DDBJ databases">
        <authorList>
            <person name="Varghese N."/>
            <person name="Submissions S."/>
        </authorList>
    </citation>
    <scope>NUCLEOTIDE SEQUENCE [LARGE SCALE GENOMIC DNA]</scope>
    <source>
        <strain evidence="5">DSM 45459</strain>
    </source>
</reference>
<dbReference type="NCBIfam" id="TIGR00229">
    <property type="entry name" value="sensory_box"/>
    <property type="match status" value="1"/>
</dbReference>
<feature type="domain" description="PAS" evidence="1">
    <location>
        <begin position="164"/>
        <end position="234"/>
    </location>
</feature>
<dbReference type="InterPro" id="IPR035919">
    <property type="entry name" value="EAL_sf"/>
</dbReference>
<dbReference type="PANTHER" id="PTHR44757">
    <property type="entry name" value="DIGUANYLATE CYCLASE DGCP"/>
    <property type="match status" value="1"/>
</dbReference>
<dbReference type="InterPro" id="IPR013767">
    <property type="entry name" value="PAS_fold"/>
</dbReference>
<evidence type="ECO:0000313" key="4">
    <source>
        <dbReference type="EMBL" id="SDQ39944.1"/>
    </source>
</evidence>
<dbReference type="SUPFAM" id="SSF141868">
    <property type="entry name" value="EAL domain-like"/>
    <property type="match status" value="1"/>
</dbReference>
<feature type="domain" description="GGDEF" evidence="3">
    <location>
        <begin position="321"/>
        <end position="455"/>
    </location>
</feature>
<dbReference type="InterPro" id="IPR035965">
    <property type="entry name" value="PAS-like_dom_sf"/>
</dbReference>
<evidence type="ECO:0000259" key="3">
    <source>
        <dbReference type="PROSITE" id="PS50887"/>
    </source>
</evidence>
<dbReference type="NCBIfam" id="TIGR00254">
    <property type="entry name" value="GGDEF"/>
    <property type="match status" value="1"/>
</dbReference>
<dbReference type="EMBL" id="FNKO01000001">
    <property type="protein sequence ID" value="SDQ39944.1"/>
    <property type="molecule type" value="Genomic_DNA"/>
</dbReference>